<dbReference type="EMBL" id="LTAN01000001">
    <property type="protein sequence ID" value="OBR16462.1"/>
    <property type="molecule type" value="Genomic_DNA"/>
</dbReference>
<dbReference type="InterPro" id="IPR027417">
    <property type="entry name" value="P-loop_NTPase"/>
</dbReference>
<comment type="caution">
    <text evidence="1">The sequence shown here is derived from an EMBL/GenBank/DDBJ whole genome shotgun (WGS) entry which is preliminary data.</text>
</comment>
<dbReference type="Pfam" id="PF13671">
    <property type="entry name" value="AAA_33"/>
    <property type="match status" value="1"/>
</dbReference>
<keyword evidence="1" id="KW-0067">ATP-binding</keyword>
<reference evidence="2" key="1">
    <citation type="journal article" date="2017" name="BMC Genomics">
        <title>Gapless genome assembly of Colletotrichum higginsianum reveals chromosome structure and association of transposable elements with secondary metabolite gene clusters.</title>
        <authorList>
            <person name="Dallery J.-F."/>
            <person name="Lapalu N."/>
            <person name="Zampounis A."/>
            <person name="Pigne S."/>
            <person name="Luyten I."/>
            <person name="Amselem J."/>
            <person name="Wittenberg A.H.J."/>
            <person name="Zhou S."/>
            <person name="de Queiroz M.V."/>
            <person name="Robin G.P."/>
            <person name="Auger A."/>
            <person name="Hainaut M."/>
            <person name="Henrissat B."/>
            <person name="Kim K.-T."/>
            <person name="Lee Y.-H."/>
            <person name="Lespinet O."/>
            <person name="Schwartz D.C."/>
            <person name="Thon M.R."/>
            <person name="O'Connell R.J."/>
        </authorList>
    </citation>
    <scope>NUCLEOTIDE SEQUENCE [LARGE SCALE GENOMIC DNA]</scope>
    <source>
        <strain evidence="2">IMI 349063</strain>
    </source>
</reference>
<dbReference type="PANTHER" id="PTHR37807">
    <property type="entry name" value="OS07G0160300 PROTEIN"/>
    <property type="match status" value="1"/>
</dbReference>
<dbReference type="GO" id="GO:0005524">
    <property type="term" value="F:ATP binding"/>
    <property type="evidence" value="ECO:0007669"/>
    <property type="project" value="UniProtKB-KW"/>
</dbReference>
<proteinExistence type="predicted"/>
<gene>
    <name evidence="1" type="ORF">CH63R_01642</name>
</gene>
<keyword evidence="2" id="KW-1185">Reference proteome</keyword>
<dbReference type="OrthoDB" id="3231855at2759"/>
<evidence type="ECO:0000313" key="2">
    <source>
        <dbReference type="Proteomes" id="UP000092177"/>
    </source>
</evidence>
<name>A0A1B7YWY6_COLHI</name>
<evidence type="ECO:0000313" key="1">
    <source>
        <dbReference type="EMBL" id="OBR16462.1"/>
    </source>
</evidence>
<dbReference type="AlphaFoldDB" id="A0A1B7YWY6"/>
<sequence length="204" mass="22659">MPKGRVCIQMSGAPGSGKSTTAKALAGPLDAVILDLDVIKTSLLDKNVPFLQAATLSYSILWALSGDVLKQGRNLIIDCTCNYEEVINRGRTLAAENGFEYWYVECRPEVDMRVLDERLRSRQSMRSQRTGVNRPPIDAGISQDAGQQESLFRGWIESPYRPKNNVIVVDSSQSCELCRDQIMEVMEIKWHKSRAIVGPLGASL</sequence>
<dbReference type="VEuPathDB" id="FungiDB:CH63R_01642"/>
<keyword evidence="1" id="KW-0547">Nucleotide-binding</keyword>
<dbReference type="Gene3D" id="3.40.50.300">
    <property type="entry name" value="P-loop containing nucleotide triphosphate hydrolases"/>
    <property type="match status" value="1"/>
</dbReference>
<organism evidence="1 2">
    <name type="scientific">Colletotrichum higginsianum (strain IMI 349063)</name>
    <name type="common">Crucifer anthracnose fungus</name>
    <dbReference type="NCBI Taxonomy" id="759273"/>
    <lineage>
        <taxon>Eukaryota</taxon>
        <taxon>Fungi</taxon>
        <taxon>Dikarya</taxon>
        <taxon>Ascomycota</taxon>
        <taxon>Pezizomycotina</taxon>
        <taxon>Sordariomycetes</taxon>
        <taxon>Hypocreomycetidae</taxon>
        <taxon>Glomerellales</taxon>
        <taxon>Glomerellaceae</taxon>
        <taxon>Colletotrichum</taxon>
        <taxon>Colletotrichum destructivum species complex</taxon>
    </lineage>
</organism>
<dbReference type="RefSeq" id="XP_018164979.1">
    <property type="nucleotide sequence ID" value="XM_018296617.1"/>
</dbReference>
<dbReference type="PANTHER" id="PTHR37807:SF3">
    <property type="entry name" value="OS07G0160300 PROTEIN"/>
    <property type="match status" value="1"/>
</dbReference>
<dbReference type="KEGG" id="chig:CH63R_01642"/>
<dbReference type="Proteomes" id="UP000092177">
    <property type="component" value="Chromosome 1"/>
</dbReference>
<protein>
    <submittedName>
        <fullName evidence="1">ATP-binding protein</fullName>
    </submittedName>
</protein>
<dbReference type="SUPFAM" id="SSF52540">
    <property type="entry name" value="P-loop containing nucleoside triphosphate hydrolases"/>
    <property type="match status" value="1"/>
</dbReference>
<dbReference type="GeneID" id="28860724"/>
<accession>A0A1B7YWY6</accession>